<dbReference type="Pfam" id="PF26292">
    <property type="entry name" value="PUA_elF2D"/>
    <property type="match status" value="1"/>
</dbReference>
<dbReference type="InParanoid" id="A0A0B2UKQ7"/>
<dbReference type="EMBL" id="JOKQ01000005">
    <property type="protein sequence ID" value="KHN69789.1"/>
    <property type="molecule type" value="Genomic_DNA"/>
</dbReference>
<dbReference type="InterPro" id="IPR016437">
    <property type="entry name" value="MCT-1/Tma20"/>
</dbReference>
<evidence type="ECO:0000259" key="1">
    <source>
        <dbReference type="Pfam" id="PF26292"/>
    </source>
</evidence>
<dbReference type="PANTHER" id="PTHR22798">
    <property type="entry name" value="MCT-1 PROTEIN"/>
    <property type="match status" value="1"/>
</dbReference>
<dbReference type="GO" id="GO:0001731">
    <property type="term" value="P:formation of translation preinitiation complex"/>
    <property type="evidence" value="ECO:0007669"/>
    <property type="project" value="TreeGrafter"/>
</dbReference>
<dbReference type="PANTHER" id="PTHR22798:SF0">
    <property type="entry name" value="MALIGNANT T-CELL-AMPLIFIED SEQUENCE 1"/>
    <property type="match status" value="1"/>
</dbReference>
<evidence type="ECO:0000313" key="2">
    <source>
        <dbReference type="EMBL" id="KHN69789.1"/>
    </source>
</evidence>
<feature type="domain" description="Eukaryotic translation initiation factor 2D-like PUA RNA-binding" evidence="1">
    <location>
        <begin position="94"/>
        <end position="162"/>
    </location>
</feature>
<evidence type="ECO:0000313" key="3">
    <source>
        <dbReference type="Proteomes" id="UP000031056"/>
    </source>
</evidence>
<comment type="caution">
    <text evidence="2">The sequence shown here is derived from an EMBL/GenBank/DDBJ whole genome shotgun (WGS) entry which is preliminary data.</text>
</comment>
<accession>A0A0B2UKQ7</accession>
<dbReference type="AlphaFoldDB" id="A0A0B2UKQ7"/>
<gene>
    <name evidence="2" type="ORF">M896_051980</name>
</gene>
<dbReference type="RefSeq" id="XP_014563831.1">
    <property type="nucleotide sequence ID" value="XM_014708345.1"/>
</dbReference>
<dbReference type="HOGENOM" id="CLU_090468_1_0_1"/>
<dbReference type="Gene3D" id="3.10.400.20">
    <property type="match status" value="1"/>
</dbReference>
<dbReference type="Proteomes" id="UP000031056">
    <property type="component" value="Unassembled WGS sequence"/>
</dbReference>
<dbReference type="GeneID" id="26261851"/>
<dbReference type="PROSITE" id="PS50890">
    <property type="entry name" value="PUA"/>
    <property type="match status" value="1"/>
</dbReference>
<dbReference type="InterPro" id="IPR048248">
    <property type="entry name" value="PUA_eIF2d-like"/>
</dbReference>
<keyword evidence="3" id="KW-1185">Reference proteome</keyword>
<dbReference type="InterPro" id="IPR004521">
    <property type="entry name" value="Uncharacterised_CHP00451"/>
</dbReference>
<dbReference type="VEuPathDB" id="MicrosporidiaDB:M896_051980"/>
<dbReference type="NCBIfam" id="TIGR00451">
    <property type="entry name" value="unchar_dom_2"/>
    <property type="match status" value="1"/>
</dbReference>
<dbReference type="FunCoup" id="A0A0B2UKQ7">
    <property type="interactions" value="108"/>
</dbReference>
<dbReference type="STRING" id="1354746.A0A0B2UKQ7"/>
<protein>
    <submittedName>
        <fullName evidence="2">PUA domain-containing protein</fullName>
    </submittedName>
</protein>
<dbReference type="GO" id="GO:0003723">
    <property type="term" value="F:RNA binding"/>
    <property type="evidence" value="ECO:0007669"/>
    <property type="project" value="InterPro"/>
</dbReference>
<dbReference type="CDD" id="cd21156">
    <property type="entry name" value="PUA_eIF2d-like"/>
    <property type="match status" value="1"/>
</dbReference>
<dbReference type="InterPro" id="IPR015947">
    <property type="entry name" value="PUA-like_sf"/>
</dbReference>
<organism evidence="2 3">
    <name type="scientific">Ordospora colligata OC4</name>
    <dbReference type="NCBI Taxonomy" id="1354746"/>
    <lineage>
        <taxon>Eukaryota</taxon>
        <taxon>Fungi</taxon>
        <taxon>Fungi incertae sedis</taxon>
        <taxon>Microsporidia</taxon>
        <taxon>Ordosporidae</taxon>
        <taxon>Ordospora</taxon>
    </lineage>
</organism>
<proteinExistence type="predicted"/>
<dbReference type="SUPFAM" id="SSF88697">
    <property type="entry name" value="PUA domain-like"/>
    <property type="match status" value="1"/>
</dbReference>
<sequence>MKGLFSKMEISSSCCLGKKEKKDINKHIDQELLSKDESYMVYKSKKKVALIALGKNTILFCLNKKYFPTIRYLEEKGTEGFIDVFLDEGAVGPLSRGADVMIPGVMKCKELLKCKFKKGDVVVINIIGKSIVAVGEAIIDFDEMNEKGMGVCIEVYHRIGDELYEEKYM</sequence>
<dbReference type="OrthoDB" id="10249667at2759"/>
<reference evidence="2 3" key="1">
    <citation type="journal article" date="2014" name="MBio">
        <title>The Ordospora colligata genome; evolution of extreme reduction in microsporidia and host-to-parasite horizontal gene transfer.</title>
        <authorList>
            <person name="Pombert J.-F."/>
            <person name="Haag K.L."/>
            <person name="Beidas S."/>
            <person name="Ebert D."/>
            <person name="Keeling P.J."/>
        </authorList>
    </citation>
    <scope>NUCLEOTIDE SEQUENCE [LARGE SCALE GENOMIC DNA]</scope>
    <source>
        <strain evidence="2 3">OC4</strain>
    </source>
</reference>
<name>A0A0B2UKQ7_9MICR</name>